<keyword evidence="3" id="KW-0326">Glycosidase</keyword>
<comment type="caution">
    <text evidence="4">The sequence shown here is derived from an EMBL/GenBank/DDBJ whole genome shotgun (WGS) entry which is preliminary data.</text>
</comment>
<dbReference type="GO" id="GO:0009253">
    <property type="term" value="P:peptidoglycan catabolic process"/>
    <property type="evidence" value="ECO:0007669"/>
    <property type="project" value="InterPro"/>
</dbReference>
<dbReference type="GO" id="GO:0016052">
    <property type="term" value="P:carbohydrate catabolic process"/>
    <property type="evidence" value="ECO:0007669"/>
    <property type="project" value="TreeGrafter"/>
</dbReference>
<dbReference type="Gene3D" id="3.20.20.80">
    <property type="entry name" value="Glycosidases"/>
    <property type="match status" value="1"/>
</dbReference>
<dbReference type="GO" id="GO:0003796">
    <property type="term" value="F:lysozyme activity"/>
    <property type="evidence" value="ECO:0007669"/>
    <property type="project" value="InterPro"/>
</dbReference>
<evidence type="ECO:0000256" key="2">
    <source>
        <dbReference type="ARBA" id="ARBA00022801"/>
    </source>
</evidence>
<protein>
    <submittedName>
        <fullName evidence="4">Mannosyl-glycoprotein endo-beta-N-acetylglucosamidase</fullName>
    </submittedName>
</protein>
<evidence type="ECO:0000313" key="5">
    <source>
        <dbReference type="Proteomes" id="UP000032279"/>
    </source>
</evidence>
<comment type="similarity">
    <text evidence="1">Belongs to the glycosyl hydrolase 25 family.</text>
</comment>
<dbReference type="SUPFAM" id="SSF51445">
    <property type="entry name" value="(Trans)glycosidases"/>
    <property type="match status" value="1"/>
</dbReference>
<dbReference type="STRING" id="1335616.WDC_0882"/>
<dbReference type="PROSITE" id="PS51904">
    <property type="entry name" value="GLYCOSYL_HYDROL_F25_2"/>
    <property type="match status" value="1"/>
</dbReference>
<dbReference type="Pfam" id="PF01183">
    <property type="entry name" value="Glyco_hydro_25"/>
    <property type="match status" value="1"/>
</dbReference>
<organism evidence="4 5">
    <name type="scientific">Paucilactobacillus wasatchensis</name>
    <dbReference type="NCBI Taxonomy" id="1335616"/>
    <lineage>
        <taxon>Bacteria</taxon>
        <taxon>Bacillati</taxon>
        <taxon>Bacillota</taxon>
        <taxon>Bacilli</taxon>
        <taxon>Lactobacillales</taxon>
        <taxon>Lactobacillaceae</taxon>
        <taxon>Paucilactobacillus</taxon>
    </lineage>
</organism>
<dbReference type="PANTHER" id="PTHR34135">
    <property type="entry name" value="LYSOZYME"/>
    <property type="match status" value="1"/>
</dbReference>
<dbReference type="RefSeq" id="WP_052497791.1">
    <property type="nucleotide sequence ID" value="NZ_AWTT01000017.1"/>
</dbReference>
<dbReference type="OrthoDB" id="37530at2"/>
<dbReference type="EMBL" id="AWTT01000017">
    <property type="protein sequence ID" value="KIS03510.1"/>
    <property type="molecule type" value="Genomic_DNA"/>
</dbReference>
<dbReference type="PANTHER" id="PTHR34135:SF2">
    <property type="entry name" value="LYSOZYME"/>
    <property type="match status" value="1"/>
</dbReference>
<dbReference type="GO" id="GO:0016998">
    <property type="term" value="P:cell wall macromolecule catabolic process"/>
    <property type="evidence" value="ECO:0007669"/>
    <property type="project" value="InterPro"/>
</dbReference>
<evidence type="ECO:0000313" key="4">
    <source>
        <dbReference type="EMBL" id="KIS03510.1"/>
    </source>
</evidence>
<proteinExistence type="inferred from homology"/>
<dbReference type="AlphaFoldDB" id="A0A0D1A6L4"/>
<dbReference type="InterPro" id="IPR018077">
    <property type="entry name" value="Glyco_hydro_fam25_subgr"/>
</dbReference>
<dbReference type="Gene3D" id="2.10.270.10">
    <property type="entry name" value="Cholin Binding"/>
    <property type="match status" value="2"/>
</dbReference>
<dbReference type="InterPro" id="IPR017853">
    <property type="entry name" value="GH"/>
</dbReference>
<gene>
    <name evidence="4" type="primary">acmA</name>
    <name evidence="4" type="ORF">WDC_0882</name>
</gene>
<keyword evidence="2" id="KW-0378">Hydrolase</keyword>
<dbReference type="PATRIC" id="fig|1335616.4.peg.882"/>
<sequence length="381" mass="43339">MFKDGIRQSDVQSWAGTYYYFDHATYLRVDNAYKKSNWGDYYLFGSDGRIQTQVQKWAGTYYYFDKKTYLKRTNAYLKSQWGGYYLFGSDGRIQTGVQKWAGSYYYFDKSTYLKRTNAYLKSQWGSWYLFKSSGKIASGWFTYGVSSYYFNPYTYLLEKTVSSKMSGQVYGWTIGDPMRPKITAVDISSYQSGLTQANYNTLKSLGVKTVIVKLTEGSSYNNPYAATQIKRAQSAGLNVAVYDYAKFSTTTAAASEAKYMITYLKKYGISKSVTVIADMEDTSTYSSNAANNLNKFWSTLSASGYTNHVVYTYVSYKYRDAVVLTVGKSKTWIAQYPYSPFVNTFWDSSYGAWQVSSQAYLPGYSGNIDVSVDYNGLLANM</sequence>
<name>A0A0D1A6L4_9LACO</name>
<dbReference type="InterPro" id="IPR002053">
    <property type="entry name" value="Glyco_hydro_25"/>
</dbReference>
<dbReference type="Proteomes" id="UP000032279">
    <property type="component" value="Unassembled WGS sequence"/>
</dbReference>
<evidence type="ECO:0000256" key="1">
    <source>
        <dbReference type="ARBA" id="ARBA00010646"/>
    </source>
</evidence>
<dbReference type="SUPFAM" id="SSF69360">
    <property type="entry name" value="Cell wall binding repeat"/>
    <property type="match status" value="1"/>
</dbReference>
<evidence type="ECO:0000256" key="3">
    <source>
        <dbReference type="ARBA" id="ARBA00023295"/>
    </source>
</evidence>
<reference evidence="4 5" key="1">
    <citation type="submission" date="2013-08" db="EMBL/GenBank/DDBJ databases">
        <title>Lactobacillus wasatchii sp. WDC04, a late gas producing bacteria isolated from aged chedder cheese.</title>
        <authorList>
            <person name="Oberg C.J."/>
            <person name="Culumber M."/>
            <person name="McMahon D.J."/>
            <person name="Broadbent J.R."/>
            <person name="Oberg T.S."/>
            <person name="Ortaki F."/>
        </authorList>
    </citation>
    <scope>NUCLEOTIDE SEQUENCE [LARGE SCALE GENOMIC DNA]</scope>
    <source>
        <strain evidence="4 5">WDC04</strain>
    </source>
</reference>
<dbReference type="SMART" id="SM00641">
    <property type="entry name" value="Glyco_25"/>
    <property type="match status" value="1"/>
</dbReference>
<accession>A0A0D1A6L4</accession>
<keyword evidence="5" id="KW-1185">Reference proteome</keyword>